<accession>A0A553IA71</accession>
<proteinExistence type="predicted"/>
<dbReference type="Proteomes" id="UP000319160">
    <property type="component" value="Unassembled WGS sequence"/>
</dbReference>
<dbReference type="OrthoDB" id="4736097at2759"/>
<dbReference type="AlphaFoldDB" id="A0A553IA71"/>
<evidence type="ECO:0000313" key="3">
    <source>
        <dbReference type="Proteomes" id="UP000319160"/>
    </source>
</evidence>
<keyword evidence="3" id="KW-1185">Reference proteome</keyword>
<protein>
    <submittedName>
        <fullName evidence="2">Uncharacterized protein</fullName>
    </submittedName>
</protein>
<name>A0A553IA71_9PEZI</name>
<feature type="compositionally biased region" description="Polar residues" evidence="1">
    <location>
        <begin position="175"/>
        <end position="188"/>
    </location>
</feature>
<comment type="caution">
    <text evidence="2">The sequence shown here is derived from an EMBL/GenBank/DDBJ whole genome shotgun (WGS) entry which is preliminary data.</text>
</comment>
<evidence type="ECO:0000313" key="2">
    <source>
        <dbReference type="EMBL" id="TRX97101.1"/>
    </source>
</evidence>
<dbReference type="EMBL" id="VFLP01000007">
    <property type="protein sequence ID" value="TRX97101.1"/>
    <property type="molecule type" value="Genomic_DNA"/>
</dbReference>
<sequence length="315" mass="35336">MAQNYICHRRDIWSGKIGDVYIKWNVPAKKKLARYARQQGEDPSVLKEASEHMAFQLARRLDCKRAVIKSPPHEVNIPCAYLDTNKKLCMSGAFSSYRTTVRQARIFLDSKSALKRYDGLEVVGEAVLTTFGPSRAVALNLDYSWGVGVLAWTGPTIRRGRPSYYLDAQSGMATSEANSIPESATPEASSVPEGATPTAGPHRMDPKAIEFRPSRELNIQPQTCNYLGPNVGGIDDAFVHQFPMNIYPDGSPAYPEMLLPPGGYYHTQISSYVPLVQPMAPQPWVCYPQEQKWYYNFGTQRWEWVGFPPYVLGYA</sequence>
<feature type="region of interest" description="Disordered" evidence="1">
    <location>
        <begin position="175"/>
        <end position="204"/>
    </location>
</feature>
<evidence type="ECO:0000256" key="1">
    <source>
        <dbReference type="SAM" id="MobiDB-lite"/>
    </source>
</evidence>
<organism evidence="2 3">
    <name type="scientific">Xylaria flabelliformis</name>
    <dbReference type="NCBI Taxonomy" id="2512241"/>
    <lineage>
        <taxon>Eukaryota</taxon>
        <taxon>Fungi</taxon>
        <taxon>Dikarya</taxon>
        <taxon>Ascomycota</taxon>
        <taxon>Pezizomycotina</taxon>
        <taxon>Sordariomycetes</taxon>
        <taxon>Xylariomycetidae</taxon>
        <taxon>Xylariales</taxon>
        <taxon>Xylariaceae</taxon>
        <taxon>Xylaria</taxon>
    </lineage>
</organism>
<reference evidence="3" key="1">
    <citation type="submission" date="2019-06" db="EMBL/GenBank/DDBJ databases">
        <title>Draft genome sequence of the griseofulvin-producing fungus Xylaria cubensis strain G536.</title>
        <authorList>
            <person name="Mead M.E."/>
            <person name="Raja H.A."/>
            <person name="Steenwyk J.L."/>
            <person name="Knowles S.L."/>
            <person name="Oberlies N.H."/>
            <person name="Rokas A."/>
        </authorList>
    </citation>
    <scope>NUCLEOTIDE SEQUENCE [LARGE SCALE GENOMIC DNA]</scope>
    <source>
        <strain evidence="3">G536</strain>
    </source>
</reference>
<gene>
    <name evidence="2" type="ORF">FHL15_001895</name>
</gene>